<dbReference type="KEGG" id="hbe:BEI_3547"/>
<sequence length="121" mass="13582">MPTPSPSRPGTEPSGRDYALEGLMMVLATLPVIVSAYASHVTGDGQWFQRSGALMVLFAVGVQYHRSYWLRCVERQAGRDGHPPAPLVRWIGRVWHSIPYVCYLAIVMGTLIWSYGDLMFR</sequence>
<accession>A0A291PCA4</accession>
<feature type="transmembrane region" description="Helical" evidence="1">
    <location>
        <begin position="98"/>
        <end position="116"/>
    </location>
</feature>
<organism evidence="2 3">
    <name type="scientific">Halomonas beimenensis</name>
    <dbReference type="NCBI Taxonomy" id="475662"/>
    <lineage>
        <taxon>Bacteria</taxon>
        <taxon>Pseudomonadati</taxon>
        <taxon>Pseudomonadota</taxon>
        <taxon>Gammaproteobacteria</taxon>
        <taxon>Oceanospirillales</taxon>
        <taxon>Halomonadaceae</taxon>
        <taxon>Halomonas</taxon>
    </lineage>
</organism>
<keyword evidence="3" id="KW-1185">Reference proteome</keyword>
<gene>
    <name evidence="2" type="ORF">BEI_3547</name>
</gene>
<keyword evidence="1" id="KW-0472">Membrane</keyword>
<reference evidence="2 3" key="1">
    <citation type="journal article" date="2017" name="Sci. Rep.">
        <title>Revealing the Saline Adaptation Strategies of the Halophilic Bacterium Halomonas beimenensis through High-throughput Omics and Transposon Mutagenesis Approaches.</title>
        <authorList>
            <person name="Chen Y.H."/>
            <person name="Lin S.S."/>
            <person name="Shyu Y.T."/>
        </authorList>
    </citation>
    <scope>NUCLEOTIDE SEQUENCE [LARGE SCALE GENOMIC DNA]</scope>
    <source>
        <strain evidence="2 3">NTU-111</strain>
    </source>
</reference>
<evidence type="ECO:0000313" key="3">
    <source>
        <dbReference type="Proteomes" id="UP000219993"/>
    </source>
</evidence>
<dbReference type="AlphaFoldDB" id="A0A291PCA4"/>
<dbReference type="EMBL" id="CP021435">
    <property type="protein sequence ID" value="ATJ84534.1"/>
    <property type="molecule type" value="Genomic_DNA"/>
</dbReference>
<evidence type="ECO:0000256" key="1">
    <source>
        <dbReference type="SAM" id="Phobius"/>
    </source>
</evidence>
<name>A0A291PCA4_9GAMM</name>
<dbReference type="RefSeq" id="WP_343836005.1">
    <property type="nucleotide sequence ID" value="NZ_BAAADT010000017.1"/>
</dbReference>
<keyword evidence="1" id="KW-1133">Transmembrane helix</keyword>
<dbReference type="Proteomes" id="UP000219993">
    <property type="component" value="Chromosome"/>
</dbReference>
<evidence type="ECO:0000313" key="2">
    <source>
        <dbReference type="EMBL" id="ATJ84534.1"/>
    </source>
</evidence>
<keyword evidence="1" id="KW-0812">Transmembrane</keyword>
<feature type="transmembrane region" description="Helical" evidence="1">
    <location>
        <begin position="20"/>
        <end position="41"/>
    </location>
</feature>
<protein>
    <submittedName>
        <fullName evidence="2">Uncharacterized protein</fullName>
    </submittedName>
</protein>
<proteinExistence type="predicted"/>